<feature type="region of interest" description="Disordered" evidence="5">
    <location>
        <begin position="68"/>
        <end position="89"/>
    </location>
</feature>
<evidence type="ECO:0000313" key="7">
    <source>
        <dbReference type="EMBL" id="AGE95972.1"/>
    </source>
</evidence>
<keyword evidence="4" id="KW-0539">Nucleus</keyword>
<feature type="compositionally biased region" description="Basic and acidic residues" evidence="5">
    <location>
        <begin position="76"/>
        <end position="85"/>
    </location>
</feature>
<gene>
    <name evidence="7" type="ORF">ECU03_0480</name>
</gene>
<dbReference type="Pfam" id="PF16835">
    <property type="entry name" value="SF3A2"/>
    <property type="match status" value="1"/>
</dbReference>
<organism evidence="7">
    <name type="scientific">Encephalitozoon cuniculi</name>
    <name type="common">Microsporidian parasite</name>
    <dbReference type="NCBI Taxonomy" id="6035"/>
    <lineage>
        <taxon>Eukaryota</taxon>
        <taxon>Fungi</taxon>
        <taxon>Fungi incertae sedis</taxon>
        <taxon>Microsporidia</taxon>
        <taxon>Unikaryonidae</taxon>
        <taxon>Encephalitozoon</taxon>
    </lineage>
</organism>
<dbReference type="InterPro" id="IPR052092">
    <property type="entry name" value="SF3A2"/>
</dbReference>
<dbReference type="VEuPathDB" id="MicrosporidiaDB:ECU03_0480"/>
<dbReference type="VEuPathDB" id="MicrosporidiaDB:AEWQ_030420"/>
<dbReference type="GO" id="GO:0008270">
    <property type="term" value="F:zinc ion binding"/>
    <property type="evidence" value="ECO:0007669"/>
    <property type="project" value="UniProtKB-KW"/>
</dbReference>
<dbReference type="SUPFAM" id="SSF57667">
    <property type="entry name" value="beta-beta-alpha zinc fingers"/>
    <property type="match status" value="1"/>
</dbReference>
<dbReference type="PANTHER" id="PTHR23205:SF0">
    <property type="entry name" value="SPLICING FACTOR 3A SUBUNIT 2"/>
    <property type="match status" value="1"/>
</dbReference>
<keyword evidence="2" id="KW-0863">Zinc-finger</keyword>
<dbReference type="Gene3D" id="2.60.40.2690">
    <property type="match status" value="1"/>
</dbReference>
<protein>
    <submittedName>
        <fullName evidence="7">Spliceosome-associated protein 62</fullName>
    </submittedName>
</protein>
<dbReference type="GO" id="GO:0071013">
    <property type="term" value="C:catalytic step 2 spliceosome"/>
    <property type="evidence" value="ECO:0007669"/>
    <property type="project" value="TreeGrafter"/>
</dbReference>
<dbReference type="VEuPathDB" id="MicrosporidiaDB:AEWD_030420"/>
<dbReference type="PANTHER" id="PTHR23205">
    <property type="entry name" value="SPLICING FACTOR 3A SUBUNIT 2"/>
    <property type="match status" value="1"/>
</dbReference>
<feature type="region of interest" description="Disordered" evidence="5">
    <location>
        <begin position="1"/>
        <end position="25"/>
    </location>
</feature>
<dbReference type="InterPro" id="IPR036236">
    <property type="entry name" value="Znf_C2H2_sf"/>
</dbReference>
<evidence type="ECO:0000259" key="6">
    <source>
        <dbReference type="Pfam" id="PF16835"/>
    </source>
</evidence>
<evidence type="ECO:0000256" key="1">
    <source>
        <dbReference type="ARBA" id="ARBA00022723"/>
    </source>
</evidence>
<dbReference type="VEuPathDB" id="MicrosporidiaDB:M970_030420"/>
<evidence type="ECO:0000256" key="2">
    <source>
        <dbReference type="ARBA" id="ARBA00022771"/>
    </source>
</evidence>
<evidence type="ECO:0000256" key="4">
    <source>
        <dbReference type="ARBA" id="ARBA00023242"/>
    </source>
</evidence>
<reference evidence="7" key="1">
    <citation type="journal article" date="2013" name="Eukaryot. Cell">
        <title>Extremely Reduced Levels of Heterozygosity in the Vertebrate Pathogen Encephalitozoon cuniculi.</title>
        <authorList>
            <person name="Selman M."/>
            <person name="Sak B."/>
            <person name="Kvac M."/>
            <person name="Farinelli L."/>
            <person name="Weiss L.M."/>
            <person name="Corradi N."/>
        </authorList>
    </citation>
    <scope>NUCLEOTIDE SEQUENCE</scope>
</reference>
<dbReference type="GO" id="GO:0071004">
    <property type="term" value="C:U2-type prespliceosome"/>
    <property type="evidence" value="ECO:0007669"/>
    <property type="project" value="TreeGrafter"/>
</dbReference>
<feature type="domain" description="SF3A2" evidence="6">
    <location>
        <begin position="89"/>
        <end position="174"/>
    </location>
</feature>
<dbReference type="InterPro" id="IPR031781">
    <property type="entry name" value="SF3A2_dom"/>
</dbReference>
<evidence type="ECO:0000256" key="3">
    <source>
        <dbReference type="ARBA" id="ARBA00022833"/>
    </source>
</evidence>
<dbReference type="EMBL" id="KC513611">
    <property type="protein sequence ID" value="AGE95972.1"/>
    <property type="molecule type" value="Genomic_DNA"/>
</dbReference>
<dbReference type="GO" id="GO:0000245">
    <property type="term" value="P:spliceosomal complex assembly"/>
    <property type="evidence" value="ECO:0007669"/>
    <property type="project" value="TreeGrafter"/>
</dbReference>
<dbReference type="GO" id="GO:0005686">
    <property type="term" value="C:U2 snRNP"/>
    <property type="evidence" value="ECO:0007669"/>
    <property type="project" value="TreeGrafter"/>
</dbReference>
<keyword evidence="1" id="KW-0479">Metal-binding</keyword>
<name>M1K9L0_ENCCN</name>
<sequence>MGGRGGSKTGNAHTASEIKKHKKERSRQLLLEAYGLMDDPSLSRDSTGKYVCLLCKTKHLTEMSYVKHREGKKHKEASSAKEENQRSIPSYSVRSLVEGGRRGHGIVVNYELAEEMPQYRFVNSLEQSVEEYDESFRYLVFVCRPYENIGFKFENKEIDELSIYEDVDEETGTYTLHFYFLEAGP</sequence>
<dbReference type="AlphaFoldDB" id="M1K9L0"/>
<proteinExistence type="predicted"/>
<dbReference type="VEuPathDB" id="MicrosporidiaDB:AEWR_030420"/>
<keyword evidence="3" id="KW-0862">Zinc</keyword>
<evidence type="ECO:0000256" key="5">
    <source>
        <dbReference type="SAM" id="MobiDB-lite"/>
    </source>
</evidence>
<accession>M1K9L0</accession>